<dbReference type="Proteomes" id="UP000243784">
    <property type="component" value="Chromosome"/>
</dbReference>
<feature type="binding site" evidence="1">
    <location>
        <position position="82"/>
    </location>
    <ligand>
        <name>Mg(2+)</name>
        <dbReference type="ChEBI" id="CHEBI:18420"/>
        <label>3</label>
    </ligand>
</feature>
<feature type="binding site" evidence="1">
    <location>
        <position position="37"/>
    </location>
    <ligand>
        <name>Mg(2+)</name>
        <dbReference type="ChEBI" id="CHEBI:18420"/>
        <label>4</label>
    </ligand>
</feature>
<evidence type="ECO:0000313" key="4">
    <source>
        <dbReference type="EMBL" id="AOY56321.1"/>
    </source>
</evidence>
<keyword evidence="1" id="KW-0547">Nucleotide-binding</keyword>
<feature type="binding site" evidence="1">
    <location>
        <begin position="131"/>
        <end position="132"/>
    </location>
    <ligand>
        <name>ATP</name>
        <dbReference type="ChEBI" id="CHEBI:30616"/>
    </ligand>
</feature>
<dbReference type="CDD" id="cd02194">
    <property type="entry name" value="ThiL"/>
    <property type="match status" value="1"/>
</dbReference>
<evidence type="ECO:0000256" key="1">
    <source>
        <dbReference type="HAMAP-Rule" id="MF_02128"/>
    </source>
</evidence>
<dbReference type="PANTHER" id="PTHR30270">
    <property type="entry name" value="THIAMINE-MONOPHOSPHATE KINASE"/>
    <property type="match status" value="1"/>
</dbReference>
<dbReference type="AlphaFoldDB" id="A0A1D9DZU8"/>
<dbReference type="Gene3D" id="3.30.1330.10">
    <property type="entry name" value="PurM-like, N-terminal domain"/>
    <property type="match status" value="1"/>
</dbReference>
<sequence length="326" mass="33861">MVIQDQTIADLGEIESLKRCVSRLNSGDFTKVGSGDDAALIATTDNSFVVTTDTMIEHHDFRLDWSSAFDLGFKAVASNIADVAAMGARPTALVVAIALPGHTPVSWLESFADGLRAGCEQLSPGCAVVGGDLAAAEQVFIAVTAHGQLEGRSPVLRSGAKVGDQVAVAGTLGRAAAGLALLQSGNQDAINAYDDWVNFQLRPQPPISLGIAAAEAGATAMLDISDGLSRDAGRIAKASSVTVQFDSLALSGYAAILEEAARAIEADEKIWVLHGGEDHSLLATFAPDAVLPRGFKRIGTVLEQGAAAVLLDDEPLQTQSWDSVRG</sequence>
<keyword evidence="1" id="KW-0784">Thiamine biosynthesis</keyword>
<proteinExistence type="inferred from homology"/>
<dbReference type="STRING" id="535712.A4Z71_05015"/>
<dbReference type="SUPFAM" id="SSF56042">
    <property type="entry name" value="PurM C-terminal domain-like"/>
    <property type="match status" value="1"/>
</dbReference>
<evidence type="ECO:0000259" key="3">
    <source>
        <dbReference type="Pfam" id="PF02769"/>
    </source>
</evidence>
<comment type="catalytic activity">
    <reaction evidence="1">
        <text>thiamine phosphate + ATP = thiamine diphosphate + ADP</text>
        <dbReference type="Rhea" id="RHEA:15913"/>
        <dbReference type="ChEBI" id="CHEBI:30616"/>
        <dbReference type="ChEBI" id="CHEBI:37575"/>
        <dbReference type="ChEBI" id="CHEBI:58937"/>
        <dbReference type="ChEBI" id="CHEBI:456216"/>
        <dbReference type="EC" id="2.7.4.16"/>
    </reaction>
</comment>
<dbReference type="InterPro" id="IPR016188">
    <property type="entry name" value="PurM-like_N"/>
</dbReference>
<keyword evidence="5" id="KW-1185">Reference proteome</keyword>
<dbReference type="KEGG" id="rpla:A4Z71_05015"/>
<dbReference type="InterPro" id="IPR036676">
    <property type="entry name" value="PurM-like_C_sf"/>
</dbReference>
<dbReference type="GO" id="GO:0009229">
    <property type="term" value="P:thiamine diphosphate biosynthetic process"/>
    <property type="evidence" value="ECO:0007669"/>
    <property type="project" value="UniProtKB-UniRule"/>
</dbReference>
<dbReference type="NCBIfam" id="NF004351">
    <property type="entry name" value="PRK05731.1-4"/>
    <property type="match status" value="1"/>
</dbReference>
<feature type="binding site" evidence="1">
    <location>
        <position position="53"/>
    </location>
    <ligand>
        <name>Mg(2+)</name>
        <dbReference type="ChEBI" id="CHEBI:18420"/>
        <label>2</label>
    </ligand>
</feature>
<feature type="domain" description="PurM-like N-terminal" evidence="2">
    <location>
        <begin position="35"/>
        <end position="148"/>
    </location>
</feature>
<feature type="binding site" evidence="1">
    <location>
        <position position="223"/>
    </location>
    <ligand>
        <name>Mg(2+)</name>
        <dbReference type="ChEBI" id="CHEBI:18420"/>
        <label>3</label>
    </ligand>
</feature>
<dbReference type="SUPFAM" id="SSF55326">
    <property type="entry name" value="PurM N-terminal domain-like"/>
    <property type="match status" value="1"/>
</dbReference>
<accession>A0A1D9DZU8</accession>
<feature type="binding site" evidence="1">
    <location>
        <position position="37"/>
    </location>
    <ligand>
        <name>Mg(2+)</name>
        <dbReference type="ChEBI" id="CHEBI:18420"/>
        <label>3</label>
    </ligand>
</feature>
<comment type="similarity">
    <text evidence="1">Belongs to the thiamine-monophosphate kinase family.</text>
</comment>
<protein>
    <recommendedName>
        <fullName evidence="1">Thiamine-monophosphate kinase</fullName>
        <shortName evidence="1">TMP kinase</shortName>
        <shortName evidence="1">Thiamine-phosphate kinase</shortName>
        <ecNumber evidence="1">2.7.4.16</ecNumber>
    </recommendedName>
</protein>
<feature type="binding site" evidence="1">
    <location>
        <position position="157"/>
    </location>
    <ligand>
        <name>ATP</name>
        <dbReference type="ChEBI" id="CHEBI:30616"/>
    </ligand>
</feature>
<gene>
    <name evidence="1" type="primary">thiL</name>
    <name evidence="4" type="ORF">A4Z71_05015</name>
</gene>
<organism evidence="4 5">
    <name type="scientific">Candidatus Rhodoluna planktonica</name>
    <dbReference type="NCBI Taxonomy" id="535712"/>
    <lineage>
        <taxon>Bacteria</taxon>
        <taxon>Bacillati</taxon>
        <taxon>Actinomycetota</taxon>
        <taxon>Actinomycetes</taxon>
        <taxon>Micrococcales</taxon>
        <taxon>Microbacteriaceae</taxon>
        <taxon>Luna cluster</taxon>
        <taxon>Luna-1 subcluster</taxon>
        <taxon>Rhodoluna</taxon>
    </lineage>
</organism>
<dbReference type="GO" id="GO:0005524">
    <property type="term" value="F:ATP binding"/>
    <property type="evidence" value="ECO:0007669"/>
    <property type="project" value="UniProtKB-UniRule"/>
</dbReference>
<comment type="caution">
    <text evidence="1">Lacks conserved residue(s) required for the propagation of feature annotation.</text>
</comment>
<feature type="binding site" evidence="1">
    <location>
        <position position="51"/>
    </location>
    <ligand>
        <name>Mg(2+)</name>
        <dbReference type="ChEBI" id="CHEBI:18420"/>
        <label>4</label>
    </ligand>
</feature>
<feature type="binding site" evidence="1">
    <location>
        <position position="82"/>
    </location>
    <ligand>
        <name>Mg(2+)</name>
        <dbReference type="ChEBI" id="CHEBI:18420"/>
        <label>4</label>
    </ligand>
</feature>
<dbReference type="NCBIfam" id="TIGR01379">
    <property type="entry name" value="thiL"/>
    <property type="match status" value="1"/>
</dbReference>
<dbReference type="Pfam" id="PF02769">
    <property type="entry name" value="AIRS_C"/>
    <property type="match status" value="1"/>
</dbReference>
<keyword evidence="1" id="KW-0479">Metal-binding</keyword>
<dbReference type="RefSeq" id="WP_070954826.1">
    <property type="nucleotide sequence ID" value="NZ_CP015208.1"/>
</dbReference>
<keyword evidence="1" id="KW-0460">Magnesium</keyword>
<keyword evidence="1" id="KW-0067">ATP-binding</keyword>
<dbReference type="UniPathway" id="UPA00060">
    <property type="reaction ID" value="UER00142"/>
</dbReference>
<dbReference type="Gene3D" id="3.90.650.10">
    <property type="entry name" value="PurM-like C-terminal domain"/>
    <property type="match status" value="1"/>
</dbReference>
<name>A0A1D9DZU8_9MICO</name>
<comment type="function">
    <text evidence="1">Catalyzes the ATP-dependent phosphorylation of thiamine-monophosphate (TMP) to form thiamine-pyrophosphate (TPP), the active form of vitamin B1.</text>
</comment>
<feature type="binding site" evidence="1">
    <location>
        <position position="225"/>
    </location>
    <ligand>
        <name>ATP</name>
        <dbReference type="ChEBI" id="CHEBI:30616"/>
    </ligand>
</feature>
<feature type="binding site" evidence="1">
    <location>
        <position position="53"/>
    </location>
    <ligand>
        <name>Mg(2+)</name>
        <dbReference type="ChEBI" id="CHEBI:18420"/>
        <label>1</label>
    </ligand>
</feature>
<dbReference type="EMBL" id="CP015208">
    <property type="protein sequence ID" value="AOY56321.1"/>
    <property type="molecule type" value="Genomic_DNA"/>
</dbReference>
<reference evidence="4 5" key="1">
    <citation type="journal article" date="2016" name="Biochim. Biophys. Acta">
        <title>Photochemical characterization of actinorhodopsin and its functional existence in the natural host.</title>
        <authorList>
            <person name="Nakamura S."/>
            <person name="Kikukawa T."/>
            <person name="Tamogami J."/>
            <person name="Kamiya M."/>
            <person name="Aizawa T."/>
            <person name="Hahn M.W."/>
            <person name="Ihara K."/>
            <person name="Kamo N."/>
            <person name="Demura M."/>
        </authorList>
    </citation>
    <scope>NUCLEOTIDE SEQUENCE [LARGE SCALE GENOMIC DNA]</scope>
    <source>
        <strain evidence="4 5">MWH-Dar1</strain>
    </source>
</reference>
<dbReference type="OrthoDB" id="9802811at2"/>
<dbReference type="GO" id="GO:0009030">
    <property type="term" value="F:thiamine-phosphate kinase activity"/>
    <property type="evidence" value="ECO:0007669"/>
    <property type="project" value="UniProtKB-UniRule"/>
</dbReference>
<feature type="binding site" evidence="1">
    <location>
        <position position="277"/>
    </location>
    <ligand>
        <name>substrate</name>
    </ligand>
</feature>
<dbReference type="PANTHER" id="PTHR30270:SF0">
    <property type="entry name" value="THIAMINE-MONOPHOSPHATE KINASE"/>
    <property type="match status" value="1"/>
</dbReference>
<keyword evidence="1" id="KW-0808">Transferase</keyword>
<feature type="domain" description="PurM-like C-terminal" evidence="3">
    <location>
        <begin position="161"/>
        <end position="262"/>
    </location>
</feature>
<dbReference type="InterPro" id="IPR010918">
    <property type="entry name" value="PurM-like_C_dom"/>
</dbReference>
<dbReference type="PIRSF" id="PIRSF005303">
    <property type="entry name" value="Thiam_monoph_kin"/>
    <property type="match status" value="1"/>
</dbReference>
<dbReference type="GO" id="GO:0009228">
    <property type="term" value="P:thiamine biosynthetic process"/>
    <property type="evidence" value="ECO:0007669"/>
    <property type="project" value="UniProtKB-KW"/>
</dbReference>
<dbReference type="InterPro" id="IPR036921">
    <property type="entry name" value="PurM-like_N_sf"/>
</dbReference>
<dbReference type="EC" id="2.7.4.16" evidence="1"/>
<dbReference type="Pfam" id="PF00586">
    <property type="entry name" value="AIRS"/>
    <property type="match status" value="1"/>
</dbReference>
<comment type="pathway">
    <text evidence="1">Cofactor biosynthesis; thiamine diphosphate biosynthesis; thiamine diphosphate from thiamine phosphate: step 1/1.</text>
</comment>
<dbReference type="GO" id="GO:0000287">
    <property type="term" value="F:magnesium ion binding"/>
    <property type="evidence" value="ECO:0007669"/>
    <property type="project" value="UniProtKB-UniRule"/>
</dbReference>
<evidence type="ECO:0000259" key="2">
    <source>
        <dbReference type="Pfam" id="PF00586"/>
    </source>
</evidence>
<dbReference type="InterPro" id="IPR006283">
    <property type="entry name" value="ThiL-like"/>
</dbReference>
<feature type="binding site" evidence="1">
    <location>
        <position position="60"/>
    </location>
    <ligand>
        <name>substrate</name>
    </ligand>
</feature>
<feature type="binding site" evidence="1">
    <location>
        <position position="226"/>
    </location>
    <ligand>
        <name>Mg(2+)</name>
        <dbReference type="ChEBI" id="CHEBI:18420"/>
        <label>5</label>
    </ligand>
</feature>
<feature type="binding site" evidence="1">
    <location>
        <position position="132"/>
    </location>
    <ligand>
        <name>Mg(2+)</name>
        <dbReference type="ChEBI" id="CHEBI:18420"/>
        <label>1</label>
    </ligand>
</feature>
<feature type="binding site" evidence="1">
    <location>
        <position position="82"/>
    </location>
    <ligand>
        <name>Mg(2+)</name>
        <dbReference type="ChEBI" id="CHEBI:18420"/>
        <label>2</label>
    </ligand>
</feature>
<comment type="miscellaneous">
    <text evidence="1">Reaction mechanism of ThiL seems to utilize a direct, inline transfer of the gamma-phosphate of ATP to TMP rather than a phosphorylated enzyme intermediate.</text>
</comment>
<evidence type="ECO:0000313" key="5">
    <source>
        <dbReference type="Proteomes" id="UP000243784"/>
    </source>
</evidence>
<feature type="binding site" evidence="1">
    <location>
        <position position="52"/>
    </location>
    <ligand>
        <name>Mg(2+)</name>
        <dbReference type="ChEBI" id="CHEBI:18420"/>
        <label>1</label>
    </ligand>
</feature>
<dbReference type="HAMAP" id="MF_02128">
    <property type="entry name" value="TMP_kinase"/>
    <property type="match status" value="1"/>
</dbReference>
<feature type="binding site" evidence="1">
    <location>
        <position position="321"/>
    </location>
    <ligand>
        <name>substrate</name>
    </ligand>
</feature>
<keyword evidence="1" id="KW-0418">Kinase</keyword>